<keyword evidence="2" id="KW-0675">Receptor</keyword>
<evidence type="ECO:0000313" key="2">
    <source>
        <dbReference type="EMBL" id="KAJ6819446.1"/>
    </source>
</evidence>
<keyword evidence="3" id="KW-1185">Reference proteome</keyword>
<reference evidence="2" key="1">
    <citation type="journal article" date="2023" name="GigaByte">
        <title>Genome assembly of the bearded iris, Iris pallida Lam.</title>
        <authorList>
            <person name="Bruccoleri R.E."/>
            <person name="Oakeley E.J."/>
            <person name="Faust A.M.E."/>
            <person name="Altorfer M."/>
            <person name="Dessus-Babus S."/>
            <person name="Burckhardt D."/>
            <person name="Oertli M."/>
            <person name="Naumann U."/>
            <person name="Petersen F."/>
            <person name="Wong J."/>
        </authorList>
    </citation>
    <scope>NUCLEOTIDE SEQUENCE</scope>
    <source>
        <strain evidence="2">GSM-AAB239-AS_SAM_17_03QT</strain>
    </source>
</reference>
<proteinExistence type="predicted"/>
<reference evidence="2" key="2">
    <citation type="submission" date="2023-04" db="EMBL/GenBank/DDBJ databases">
        <authorList>
            <person name="Bruccoleri R.E."/>
            <person name="Oakeley E.J."/>
            <person name="Faust A.-M."/>
            <person name="Dessus-Babus S."/>
            <person name="Altorfer M."/>
            <person name="Burckhardt D."/>
            <person name="Oertli M."/>
            <person name="Naumann U."/>
            <person name="Petersen F."/>
            <person name="Wong J."/>
        </authorList>
    </citation>
    <scope>NUCLEOTIDE SEQUENCE</scope>
    <source>
        <strain evidence="2">GSM-AAB239-AS_SAM_17_03QT</strain>
        <tissue evidence="2">Leaf</tissue>
    </source>
</reference>
<evidence type="ECO:0000313" key="3">
    <source>
        <dbReference type="Proteomes" id="UP001140949"/>
    </source>
</evidence>
<accession>A0AAX6FSR0</accession>
<feature type="compositionally biased region" description="Basic and acidic residues" evidence="1">
    <location>
        <begin position="1"/>
        <end position="23"/>
    </location>
</feature>
<keyword evidence="2" id="KW-0808">Transferase</keyword>
<dbReference type="EMBL" id="JANAVB010026199">
    <property type="protein sequence ID" value="KAJ6819446.1"/>
    <property type="molecule type" value="Genomic_DNA"/>
</dbReference>
<comment type="caution">
    <text evidence="2">The sequence shown here is derived from an EMBL/GenBank/DDBJ whole genome shotgun (WGS) entry which is preliminary data.</text>
</comment>
<keyword evidence="2" id="KW-0418">Kinase</keyword>
<dbReference type="Proteomes" id="UP001140949">
    <property type="component" value="Unassembled WGS sequence"/>
</dbReference>
<feature type="region of interest" description="Disordered" evidence="1">
    <location>
        <begin position="1"/>
        <end position="28"/>
    </location>
</feature>
<protein>
    <submittedName>
        <fullName evidence="2">Proline-rich receptor-like protein kinase PERK2</fullName>
    </submittedName>
</protein>
<organism evidence="2 3">
    <name type="scientific">Iris pallida</name>
    <name type="common">Sweet iris</name>
    <dbReference type="NCBI Taxonomy" id="29817"/>
    <lineage>
        <taxon>Eukaryota</taxon>
        <taxon>Viridiplantae</taxon>
        <taxon>Streptophyta</taxon>
        <taxon>Embryophyta</taxon>
        <taxon>Tracheophyta</taxon>
        <taxon>Spermatophyta</taxon>
        <taxon>Magnoliopsida</taxon>
        <taxon>Liliopsida</taxon>
        <taxon>Asparagales</taxon>
        <taxon>Iridaceae</taxon>
        <taxon>Iridoideae</taxon>
        <taxon>Irideae</taxon>
        <taxon>Iris</taxon>
    </lineage>
</organism>
<sequence length="130" mass="14687">MTERERESGARAREEGKSSRERGLTNARVKAHRRWRECTAGLRQYWPLTRRLGVATTSARRKLGQEEVTSLAQRSTTTVEEKGLAEILVDRSFVQAAMGMGIAGGVVPCRSVLRRLQGAVAMAEEWSRWW</sequence>
<name>A0AAX6FSR0_IRIPA</name>
<dbReference type="AlphaFoldDB" id="A0AAX6FSR0"/>
<evidence type="ECO:0000256" key="1">
    <source>
        <dbReference type="SAM" id="MobiDB-lite"/>
    </source>
</evidence>
<gene>
    <name evidence="2" type="ORF">M6B38_402190</name>
</gene>
<dbReference type="GO" id="GO:0016301">
    <property type="term" value="F:kinase activity"/>
    <property type="evidence" value="ECO:0007669"/>
    <property type="project" value="UniProtKB-KW"/>
</dbReference>